<dbReference type="Proteomes" id="UP000240357">
    <property type="component" value="Unassembled WGS sequence"/>
</dbReference>
<accession>A0A2T2YFA5</accession>
<evidence type="ECO:0000313" key="1">
    <source>
        <dbReference type="EMBL" id="PSR54182.1"/>
    </source>
</evidence>
<sequence length="67" mass="7987">MNREFLDTIYLYFSNAEKQINNLEEMIARTKKESSEAAVLKAELYCKQTERQRLDNLINLYCESFSK</sequence>
<proteinExistence type="predicted"/>
<organism evidence="1 2">
    <name type="scientific">Adhaeribacter arboris</name>
    <dbReference type="NCBI Taxonomy" id="2072846"/>
    <lineage>
        <taxon>Bacteria</taxon>
        <taxon>Pseudomonadati</taxon>
        <taxon>Bacteroidota</taxon>
        <taxon>Cytophagia</taxon>
        <taxon>Cytophagales</taxon>
        <taxon>Hymenobacteraceae</taxon>
        <taxon>Adhaeribacter</taxon>
    </lineage>
</organism>
<gene>
    <name evidence="1" type="ORF">AHMF7605_11940</name>
</gene>
<dbReference type="AlphaFoldDB" id="A0A2T2YFA5"/>
<evidence type="ECO:0000313" key="2">
    <source>
        <dbReference type="Proteomes" id="UP000240357"/>
    </source>
</evidence>
<protein>
    <submittedName>
        <fullName evidence="1">Uncharacterized protein</fullName>
    </submittedName>
</protein>
<comment type="caution">
    <text evidence="1">The sequence shown here is derived from an EMBL/GenBank/DDBJ whole genome shotgun (WGS) entry which is preliminary data.</text>
</comment>
<dbReference type="EMBL" id="PYFT01000001">
    <property type="protein sequence ID" value="PSR54182.1"/>
    <property type="molecule type" value="Genomic_DNA"/>
</dbReference>
<reference evidence="1 2" key="1">
    <citation type="submission" date="2018-03" db="EMBL/GenBank/DDBJ databases">
        <title>Adhaeribacter sp. HMF7605 Genome sequencing and assembly.</title>
        <authorList>
            <person name="Kang H."/>
            <person name="Kang J."/>
            <person name="Cha I."/>
            <person name="Kim H."/>
            <person name="Joh K."/>
        </authorList>
    </citation>
    <scope>NUCLEOTIDE SEQUENCE [LARGE SCALE GENOMIC DNA]</scope>
    <source>
        <strain evidence="1 2">HMF7605</strain>
    </source>
</reference>
<keyword evidence="2" id="KW-1185">Reference proteome</keyword>
<dbReference type="RefSeq" id="WP_106929603.1">
    <property type="nucleotide sequence ID" value="NZ_PYFT01000001.1"/>
</dbReference>
<name>A0A2T2YFA5_9BACT</name>